<dbReference type="AlphaFoldDB" id="A0AAV9L2H8"/>
<dbReference type="Proteomes" id="UP001311915">
    <property type="component" value="Unassembled WGS sequence"/>
</dbReference>
<organism evidence="1 2">
    <name type="scientific">Solanum pinnatisectum</name>
    <name type="common">tansyleaf nightshade</name>
    <dbReference type="NCBI Taxonomy" id="50273"/>
    <lineage>
        <taxon>Eukaryota</taxon>
        <taxon>Viridiplantae</taxon>
        <taxon>Streptophyta</taxon>
        <taxon>Embryophyta</taxon>
        <taxon>Tracheophyta</taxon>
        <taxon>Spermatophyta</taxon>
        <taxon>Magnoliopsida</taxon>
        <taxon>eudicotyledons</taxon>
        <taxon>Gunneridae</taxon>
        <taxon>Pentapetalae</taxon>
        <taxon>asterids</taxon>
        <taxon>lamiids</taxon>
        <taxon>Solanales</taxon>
        <taxon>Solanaceae</taxon>
        <taxon>Solanoideae</taxon>
        <taxon>Solaneae</taxon>
        <taxon>Solanum</taxon>
    </lineage>
</organism>
<accession>A0AAV9L2H8</accession>
<evidence type="ECO:0000313" key="1">
    <source>
        <dbReference type="EMBL" id="KAK4718835.1"/>
    </source>
</evidence>
<gene>
    <name evidence="1" type="ORF">R3W88_017173</name>
</gene>
<sequence>MTLAATIYYIWQERNYKIFQNKERNMELITRTIIQDIHCRASMLPRFICFMQKLNFYP</sequence>
<name>A0AAV9L2H8_9SOLN</name>
<reference evidence="1 2" key="1">
    <citation type="submission" date="2023-10" db="EMBL/GenBank/DDBJ databases">
        <title>Genome-Wide Identification Analysis in wild type Solanum Pinnatisectum Reveals Some Genes Defensing Phytophthora Infestans.</title>
        <authorList>
            <person name="Sun C."/>
        </authorList>
    </citation>
    <scope>NUCLEOTIDE SEQUENCE [LARGE SCALE GENOMIC DNA]</scope>
    <source>
        <strain evidence="1">LQN</strain>
        <tissue evidence="1">Leaf</tissue>
    </source>
</reference>
<evidence type="ECO:0000313" key="2">
    <source>
        <dbReference type="Proteomes" id="UP001311915"/>
    </source>
</evidence>
<keyword evidence="2" id="KW-1185">Reference proteome</keyword>
<protein>
    <submittedName>
        <fullName evidence="1">Uncharacterized protein</fullName>
    </submittedName>
</protein>
<dbReference type="EMBL" id="JAWPEI010000008">
    <property type="protein sequence ID" value="KAK4718835.1"/>
    <property type="molecule type" value="Genomic_DNA"/>
</dbReference>
<proteinExistence type="predicted"/>
<comment type="caution">
    <text evidence="1">The sequence shown here is derived from an EMBL/GenBank/DDBJ whole genome shotgun (WGS) entry which is preliminary data.</text>
</comment>